<dbReference type="KEGG" id="pco:PHACADRAFT_187589"/>
<dbReference type="InParanoid" id="K5VWJ3"/>
<accession>K5VWJ3</accession>
<dbReference type="RefSeq" id="XP_007400124.1">
    <property type="nucleotide sequence ID" value="XM_007400062.1"/>
</dbReference>
<sequence length="150" mass="16759">MGNAPGVCVSRAVRTWQNELRLDLGTATNTGIQADVDMGGSQRSTPVQKKSRTILEERLRTLNNNLSSAILKSWWQDETYYYYTGRKLRMVSESLSGSRGCKASAYHDKGEKYLYPAPKISIANANKEVILVYKQNIPVLDMKITGAVIK</sequence>
<evidence type="ECO:0000313" key="2">
    <source>
        <dbReference type="Proteomes" id="UP000008370"/>
    </source>
</evidence>
<dbReference type="HOGENOM" id="CLU_1741230_0_0_1"/>
<dbReference type="EMBL" id="JH930477">
    <property type="protein sequence ID" value="EKM50959.1"/>
    <property type="molecule type" value="Genomic_DNA"/>
</dbReference>
<evidence type="ECO:0000313" key="1">
    <source>
        <dbReference type="EMBL" id="EKM50959.1"/>
    </source>
</evidence>
<reference evidence="1 2" key="1">
    <citation type="journal article" date="2012" name="BMC Genomics">
        <title>Comparative genomics of the white-rot fungi, Phanerochaete carnosa and P. chrysosporium, to elucidate the genetic basis of the distinct wood types they colonize.</title>
        <authorList>
            <person name="Suzuki H."/>
            <person name="MacDonald J."/>
            <person name="Syed K."/>
            <person name="Salamov A."/>
            <person name="Hori C."/>
            <person name="Aerts A."/>
            <person name="Henrissat B."/>
            <person name="Wiebenga A."/>
            <person name="vanKuyk P.A."/>
            <person name="Barry K."/>
            <person name="Lindquist E."/>
            <person name="LaButti K."/>
            <person name="Lapidus A."/>
            <person name="Lucas S."/>
            <person name="Coutinho P."/>
            <person name="Gong Y."/>
            <person name="Samejima M."/>
            <person name="Mahadevan R."/>
            <person name="Abou-Zaid M."/>
            <person name="de Vries R.P."/>
            <person name="Igarashi K."/>
            <person name="Yadav J.S."/>
            <person name="Grigoriev I.V."/>
            <person name="Master E.R."/>
        </authorList>
    </citation>
    <scope>NUCLEOTIDE SEQUENCE [LARGE SCALE GENOMIC DNA]</scope>
    <source>
        <strain evidence="1 2">HHB-10118-sp</strain>
    </source>
</reference>
<protein>
    <submittedName>
        <fullName evidence="1">Uncharacterized protein</fullName>
    </submittedName>
</protein>
<proteinExistence type="predicted"/>
<name>K5VWJ3_PHACS</name>
<dbReference type="AlphaFoldDB" id="K5VWJ3"/>
<dbReference type="Proteomes" id="UP000008370">
    <property type="component" value="Unassembled WGS sequence"/>
</dbReference>
<organism evidence="1 2">
    <name type="scientific">Phanerochaete carnosa (strain HHB-10118-sp)</name>
    <name type="common">White-rot fungus</name>
    <name type="synonym">Peniophora carnosa</name>
    <dbReference type="NCBI Taxonomy" id="650164"/>
    <lineage>
        <taxon>Eukaryota</taxon>
        <taxon>Fungi</taxon>
        <taxon>Dikarya</taxon>
        <taxon>Basidiomycota</taxon>
        <taxon>Agaricomycotina</taxon>
        <taxon>Agaricomycetes</taxon>
        <taxon>Polyporales</taxon>
        <taxon>Phanerochaetaceae</taxon>
        <taxon>Phanerochaete</taxon>
    </lineage>
</organism>
<keyword evidence="2" id="KW-1185">Reference proteome</keyword>
<dbReference type="GeneID" id="18910441"/>
<gene>
    <name evidence="1" type="ORF">PHACADRAFT_187589</name>
</gene>